<keyword evidence="10" id="KW-1185">Reference proteome</keyword>
<evidence type="ECO:0000256" key="7">
    <source>
        <dbReference type="ARBA" id="ARBA00023136"/>
    </source>
</evidence>
<sequence>MGWQTVSIYPENGQPVRLSVVVPVFNEADNVLPLLDEIERALGQIGGFEVIFVDDQSDDDTQARLAPAVEAGRLRVLRHVRRSGQSAAVRSGVKAARGEFVVTLDGDGQNDPADIPALYALVSTGEAGAPVLVGGLRQKRQDTLSKRWASKFANAIRQSFLQDGCTDSGCGLKLFRRDAFLDLPFFGAMHRFLPALFRAHGHPVAYVPVNHRPRERGVSKYNNWRRGLIGVVDLLGVYWLKRRTKLSPVSERL</sequence>
<dbReference type="STRING" id="1226968.A6A40_13335"/>
<keyword evidence="3 9" id="KW-0808">Transferase</keyword>
<keyword evidence="6" id="KW-1133">Transmembrane helix</keyword>
<evidence type="ECO:0000256" key="6">
    <source>
        <dbReference type="ARBA" id="ARBA00022989"/>
    </source>
</evidence>
<dbReference type="KEGG" id="ahu:A6A40_13335"/>
<dbReference type="Proteomes" id="UP000077405">
    <property type="component" value="Chromosome"/>
</dbReference>
<dbReference type="FunFam" id="3.90.550.10:FF:000170">
    <property type="entry name" value="Dolichol-phosphate mannosyltransferase"/>
    <property type="match status" value="1"/>
</dbReference>
<dbReference type="SUPFAM" id="SSF53448">
    <property type="entry name" value="Nucleotide-diphospho-sugar transferases"/>
    <property type="match status" value="1"/>
</dbReference>
<evidence type="ECO:0000313" key="9">
    <source>
        <dbReference type="EMBL" id="ANC92780.1"/>
    </source>
</evidence>
<evidence type="ECO:0000256" key="2">
    <source>
        <dbReference type="ARBA" id="ARBA00022676"/>
    </source>
</evidence>
<dbReference type="GO" id="GO:0099621">
    <property type="term" value="F:undecaprenyl-phosphate 4-deoxy-4-formamido-L-arabinose transferase activity"/>
    <property type="evidence" value="ECO:0007669"/>
    <property type="project" value="TreeGrafter"/>
</dbReference>
<keyword evidence="2" id="KW-0328">Glycosyltransferase</keyword>
<evidence type="ECO:0000256" key="5">
    <source>
        <dbReference type="ARBA" id="ARBA00022985"/>
    </source>
</evidence>
<organism evidence="9 10">
    <name type="scientific">Azospirillum humicireducens</name>
    <dbReference type="NCBI Taxonomy" id="1226968"/>
    <lineage>
        <taxon>Bacteria</taxon>
        <taxon>Pseudomonadati</taxon>
        <taxon>Pseudomonadota</taxon>
        <taxon>Alphaproteobacteria</taxon>
        <taxon>Rhodospirillales</taxon>
        <taxon>Azospirillaceae</taxon>
        <taxon>Azospirillum</taxon>
    </lineage>
</organism>
<dbReference type="PANTHER" id="PTHR48090">
    <property type="entry name" value="UNDECAPRENYL-PHOSPHATE 4-DEOXY-4-FORMAMIDO-L-ARABINOSE TRANSFERASE-RELATED"/>
    <property type="match status" value="1"/>
</dbReference>
<protein>
    <submittedName>
        <fullName evidence="9">Glycosyltransferase family 2 protein</fullName>
    </submittedName>
</protein>
<accession>A0A160JI76</accession>
<dbReference type="AlphaFoldDB" id="A0A160JI76"/>
<evidence type="ECO:0000256" key="4">
    <source>
        <dbReference type="ARBA" id="ARBA00022692"/>
    </source>
</evidence>
<evidence type="ECO:0000259" key="8">
    <source>
        <dbReference type="Pfam" id="PF00535"/>
    </source>
</evidence>
<keyword evidence="5" id="KW-0448">Lipopolysaccharide biosynthesis</keyword>
<dbReference type="InterPro" id="IPR001173">
    <property type="entry name" value="Glyco_trans_2-like"/>
</dbReference>
<dbReference type="GO" id="GO:0009103">
    <property type="term" value="P:lipopolysaccharide biosynthetic process"/>
    <property type="evidence" value="ECO:0007669"/>
    <property type="project" value="UniProtKB-KW"/>
</dbReference>
<dbReference type="PANTHER" id="PTHR48090:SF3">
    <property type="entry name" value="UNDECAPRENYL-PHOSPHATE 4-DEOXY-4-FORMAMIDO-L-ARABINOSE TRANSFERASE"/>
    <property type="match status" value="1"/>
</dbReference>
<dbReference type="Gene3D" id="3.90.550.10">
    <property type="entry name" value="Spore Coat Polysaccharide Biosynthesis Protein SpsA, Chain A"/>
    <property type="match status" value="1"/>
</dbReference>
<evidence type="ECO:0000256" key="1">
    <source>
        <dbReference type="ARBA" id="ARBA00022475"/>
    </source>
</evidence>
<dbReference type="RefSeq" id="WP_063635819.1">
    <property type="nucleotide sequence ID" value="NZ_CP015285.1"/>
</dbReference>
<name>A0A160JI76_9PROT</name>
<keyword evidence="7" id="KW-0472">Membrane</keyword>
<dbReference type="EMBL" id="CP015285">
    <property type="protein sequence ID" value="ANC92780.1"/>
    <property type="molecule type" value="Genomic_DNA"/>
</dbReference>
<gene>
    <name evidence="9" type="ORF">A6A40_13335</name>
</gene>
<evidence type="ECO:0000313" key="10">
    <source>
        <dbReference type="Proteomes" id="UP000077405"/>
    </source>
</evidence>
<evidence type="ECO:0000256" key="3">
    <source>
        <dbReference type="ARBA" id="ARBA00022679"/>
    </source>
</evidence>
<dbReference type="GO" id="GO:0005886">
    <property type="term" value="C:plasma membrane"/>
    <property type="evidence" value="ECO:0007669"/>
    <property type="project" value="TreeGrafter"/>
</dbReference>
<keyword evidence="4" id="KW-0812">Transmembrane</keyword>
<dbReference type="CDD" id="cd04179">
    <property type="entry name" value="DPM_DPG-synthase_like"/>
    <property type="match status" value="1"/>
</dbReference>
<dbReference type="OrthoDB" id="9807795at2"/>
<dbReference type="InterPro" id="IPR050256">
    <property type="entry name" value="Glycosyltransferase_2"/>
</dbReference>
<dbReference type="Pfam" id="PF00535">
    <property type="entry name" value="Glycos_transf_2"/>
    <property type="match status" value="1"/>
</dbReference>
<keyword evidence="1" id="KW-1003">Cell membrane</keyword>
<dbReference type="InterPro" id="IPR029044">
    <property type="entry name" value="Nucleotide-diphossugar_trans"/>
</dbReference>
<feature type="domain" description="Glycosyltransferase 2-like" evidence="8">
    <location>
        <begin position="19"/>
        <end position="180"/>
    </location>
</feature>
<proteinExistence type="predicted"/>
<reference evidence="9 10" key="1">
    <citation type="journal article" date="2013" name="Int. J. Syst. Evol. Microbiol.">
        <title>Azospirillum humicireducens sp. nov., a nitrogen-fixing bacterium isolated from a microbial fuel cell.</title>
        <authorList>
            <person name="Zhou S."/>
            <person name="Han L."/>
            <person name="Wang Y."/>
            <person name="Yang G."/>
            <person name="Zhuang L."/>
            <person name="Hu P."/>
        </authorList>
    </citation>
    <scope>NUCLEOTIDE SEQUENCE [LARGE SCALE GENOMIC DNA]</scope>
    <source>
        <strain evidence="9 10">SgZ-5</strain>
    </source>
</reference>